<evidence type="ECO:0000313" key="2">
    <source>
        <dbReference type="EMBL" id="KAK9804452.1"/>
    </source>
</evidence>
<dbReference type="Proteomes" id="UP001465755">
    <property type="component" value="Unassembled WGS sequence"/>
</dbReference>
<organism evidence="2 3">
    <name type="scientific">Symbiochloris irregularis</name>
    <dbReference type="NCBI Taxonomy" id="706552"/>
    <lineage>
        <taxon>Eukaryota</taxon>
        <taxon>Viridiplantae</taxon>
        <taxon>Chlorophyta</taxon>
        <taxon>core chlorophytes</taxon>
        <taxon>Trebouxiophyceae</taxon>
        <taxon>Trebouxiales</taxon>
        <taxon>Trebouxiaceae</taxon>
        <taxon>Symbiochloris</taxon>
    </lineage>
</organism>
<evidence type="ECO:0000313" key="3">
    <source>
        <dbReference type="Proteomes" id="UP001465755"/>
    </source>
</evidence>
<dbReference type="EMBL" id="JALJOQ010000051">
    <property type="protein sequence ID" value="KAK9804452.1"/>
    <property type="molecule type" value="Genomic_DNA"/>
</dbReference>
<gene>
    <name evidence="2" type="ORF">WJX73_003390</name>
</gene>
<accession>A0AAW1P5A0</accession>
<dbReference type="AlphaFoldDB" id="A0AAW1P5A0"/>
<protein>
    <submittedName>
        <fullName evidence="2">Uncharacterized protein</fullName>
    </submittedName>
</protein>
<keyword evidence="3" id="KW-1185">Reference proteome</keyword>
<name>A0AAW1P5A0_9CHLO</name>
<sequence length="158" mass="17857">MGNSRVHNLPQRCLWTIASVLGFALIAHATPGCPAYLGTQQPETDYCATKVVKIAQYQWVPHKCNFDTFDAQRLSKLVGKRRVLLVGDSIMMQQFVSLKNLMRPVTDPLDEEPAGWNHFLTVDGGRWMQKGRNSWLGLRWGSQATQTWKRFVAGTPLV</sequence>
<keyword evidence="1" id="KW-0732">Signal</keyword>
<evidence type="ECO:0000256" key="1">
    <source>
        <dbReference type="SAM" id="SignalP"/>
    </source>
</evidence>
<proteinExistence type="predicted"/>
<feature type="chain" id="PRO_5043609691" evidence="1">
    <location>
        <begin position="30"/>
        <end position="158"/>
    </location>
</feature>
<reference evidence="2 3" key="1">
    <citation type="journal article" date="2024" name="Nat. Commun.">
        <title>Phylogenomics reveals the evolutionary origins of lichenization in chlorophyte algae.</title>
        <authorList>
            <person name="Puginier C."/>
            <person name="Libourel C."/>
            <person name="Otte J."/>
            <person name="Skaloud P."/>
            <person name="Haon M."/>
            <person name="Grisel S."/>
            <person name="Petersen M."/>
            <person name="Berrin J.G."/>
            <person name="Delaux P.M."/>
            <person name="Dal Grande F."/>
            <person name="Keller J."/>
        </authorList>
    </citation>
    <scope>NUCLEOTIDE SEQUENCE [LARGE SCALE GENOMIC DNA]</scope>
    <source>
        <strain evidence="2 3">SAG 2036</strain>
    </source>
</reference>
<comment type="caution">
    <text evidence="2">The sequence shown here is derived from an EMBL/GenBank/DDBJ whole genome shotgun (WGS) entry which is preliminary data.</text>
</comment>
<feature type="signal peptide" evidence="1">
    <location>
        <begin position="1"/>
        <end position="29"/>
    </location>
</feature>